<evidence type="ECO:0000313" key="4">
    <source>
        <dbReference type="EMBL" id="MCX2966361.1"/>
    </source>
</evidence>
<dbReference type="Gene3D" id="3.40.50.1820">
    <property type="entry name" value="alpha/beta hydrolase"/>
    <property type="match status" value="1"/>
</dbReference>
<gene>
    <name evidence="4" type="ORF">OSB52_19950</name>
</gene>
<name>A0A9X3D9U3_9ACTN</name>
<proteinExistence type="inferred from homology"/>
<dbReference type="PANTHER" id="PTHR48081">
    <property type="entry name" value="AB HYDROLASE SUPERFAMILY PROTEIN C4A8.06C"/>
    <property type="match status" value="1"/>
</dbReference>
<dbReference type="EMBL" id="JAPKFM010000026">
    <property type="protein sequence ID" value="MCX2966361.1"/>
    <property type="molecule type" value="Genomic_DNA"/>
</dbReference>
<feature type="domain" description="Alpha/beta hydrolase fold-3" evidence="3">
    <location>
        <begin position="81"/>
        <end position="283"/>
    </location>
</feature>
<dbReference type="AlphaFoldDB" id="A0A9X3D9U3"/>
<comment type="caution">
    <text evidence="4">The sequence shown here is derived from an EMBL/GenBank/DDBJ whole genome shotgun (WGS) entry which is preliminary data.</text>
</comment>
<keyword evidence="5" id="KW-1185">Reference proteome</keyword>
<sequence length="326" mass="35780">MTETSSASRLANWVTRRTLRPFAEILPGGSLQIRTSRMIVAAGMLIGCPPPHHVRVERLATGTFRGEWVYPPDVKQSRQIILYVHGSGYAVCSARTHRGLVARLTHLTGMPAFTVDYRLAPEHPFPAAADDVEAAYAWLQDIGYQPQNITVAGDSAGGHLILDLLAENGRHGRPQPRSVVMMSPLVDLTLTLAALREREHGPDPLISARAARRLVRHYTRGHPDDLPRLKLALERADDMPRSLIHVGGAEMLGTDARQAQRMLIDAGSDCELREWPGQTHVFQALPALIPEATPALRQIAAFIRQPFGPSADVDVTVAQQKDHATT</sequence>
<dbReference type="SUPFAM" id="SSF53474">
    <property type="entry name" value="alpha/beta-Hydrolases"/>
    <property type="match status" value="1"/>
</dbReference>
<dbReference type="Pfam" id="PF07859">
    <property type="entry name" value="Abhydrolase_3"/>
    <property type="match status" value="1"/>
</dbReference>
<dbReference type="InterPro" id="IPR029058">
    <property type="entry name" value="AB_hydrolase_fold"/>
</dbReference>
<dbReference type="Proteomes" id="UP001143347">
    <property type="component" value="Unassembled WGS sequence"/>
</dbReference>
<dbReference type="GO" id="GO:0004806">
    <property type="term" value="F:triacylglycerol lipase activity"/>
    <property type="evidence" value="ECO:0007669"/>
    <property type="project" value="TreeGrafter"/>
</dbReference>
<organism evidence="4 5">
    <name type="scientific">Gordonia aquimaris</name>
    <dbReference type="NCBI Taxonomy" id="2984863"/>
    <lineage>
        <taxon>Bacteria</taxon>
        <taxon>Bacillati</taxon>
        <taxon>Actinomycetota</taxon>
        <taxon>Actinomycetes</taxon>
        <taxon>Mycobacteriales</taxon>
        <taxon>Gordoniaceae</taxon>
        <taxon>Gordonia</taxon>
    </lineage>
</organism>
<protein>
    <submittedName>
        <fullName evidence="4">Alpha/beta hydrolase</fullName>
    </submittedName>
</protein>
<dbReference type="PANTHER" id="PTHR48081:SF30">
    <property type="entry name" value="ACETYL-HYDROLASE LIPR-RELATED"/>
    <property type="match status" value="1"/>
</dbReference>
<dbReference type="RefSeq" id="WP_266063270.1">
    <property type="nucleotide sequence ID" value="NZ_JAPKFM010000026.1"/>
</dbReference>
<comment type="similarity">
    <text evidence="1">Belongs to the 'GDXG' lipolytic enzyme family.</text>
</comment>
<evidence type="ECO:0000256" key="2">
    <source>
        <dbReference type="ARBA" id="ARBA00022801"/>
    </source>
</evidence>
<dbReference type="InterPro" id="IPR050300">
    <property type="entry name" value="GDXG_lipolytic_enzyme"/>
</dbReference>
<accession>A0A9X3D9U3</accession>
<keyword evidence="2 4" id="KW-0378">Hydrolase</keyword>
<reference evidence="4" key="1">
    <citation type="submission" date="2022-10" db="EMBL/GenBank/DDBJ databases">
        <title>WGS of marine actinomycetes from Thailand.</title>
        <authorList>
            <person name="Thawai C."/>
        </authorList>
    </citation>
    <scope>NUCLEOTIDE SEQUENCE</scope>
    <source>
        <strain evidence="4">SW21</strain>
    </source>
</reference>
<evidence type="ECO:0000259" key="3">
    <source>
        <dbReference type="Pfam" id="PF07859"/>
    </source>
</evidence>
<evidence type="ECO:0000256" key="1">
    <source>
        <dbReference type="ARBA" id="ARBA00010515"/>
    </source>
</evidence>
<evidence type="ECO:0000313" key="5">
    <source>
        <dbReference type="Proteomes" id="UP001143347"/>
    </source>
</evidence>
<dbReference type="InterPro" id="IPR013094">
    <property type="entry name" value="AB_hydrolase_3"/>
</dbReference>